<evidence type="ECO:0000313" key="3">
    <source>
        <dbReference type="EMBL" id="SCE65864.1"/>
    </source>
</evidence>
<dbReference type="RefSeq" id="WP_139135418.1">
    <property type="nucleotide sequence ID" value="NZ_FMCQ01000001.1"/>
</dbReference>
<dbReference type="EMBL" id="FMCQ01000001">
    <property type="protein sequence ID" value="SCE65864.1"/>
    <property type="molecule type" value="Genomic_DNA"/>
</dbReference>
<dbReference type="EMBL" id="JAGFVQ010000029">
    <property type="protein sequence ID" value="MBO4141727.1"/>
    <property type="molecule type" value="Genomic_DNA"/>
</dbReference>
<dbReference type="InterPro" id="IPR024983">
    <property type="entry name" value="CHAT_dom"/>
</dbReference>
<dbReference type="Proteomes" id="UP000199405">
    <property type="component" value="Unassembled WGS sequence"/>
</dbReference>
<evidence type="ECO:0000313" key="2">
    <source>
        <dbReference type="EMBL" id="MBO4141727.1"/>
    </source>
</evidence>
<proteinExistence type="predicted"/>
<dbReference type="GeneID" id="93468212"/>
<organism evidence="2 5">
    <name type="scientific">Micromonospora tulbaghiae</name>
    <dbReference type="NCBI Taxonomy" id="479978"/>
    <lineage>
        <taxon>Bacteria</taxon>
        <taxon>Bacillati</taxon>
        <taxon>Actinomycetota</taxon>
        <taxon>Actinomycetes</taxon>
        <taxon>Micromonosporales</taxon>
        <taxon>Micromonosporaceae</taxon>
        <taxon>Micromonospora</taxon>
    </lineage>
</organism>
<accession>A0AAW4JIS8</accession>
<protein>
    <submittedName>
        <fullName evidence="2">CHAT domain-containing protein</fullName>
    </submittedName>
</protein>
<dbReference type="AlphaFoldDB" id="A0AAW4JIS8"/>
<reference evidence="3 4" key="1">
    <citation type="submission" date="2016-06" db="EMBL/GenBank/DDBJ databases">
        <authorList>
            <person name="Varghese N."/>
            <person name="Submissions Spin"/>
        </authorList>
    </citation>
    <scope>NUCLEOTIDE SEQUENCE [LARGE SCALE GENOMIC DNA]</scope>
    <source>
        <strain evidence="3 4">DSM 45142</strain>
    </source>
</reference>
<dbReference type="Proteomes" id="UP000669887">
    <property type="component" value="Unassembled WGS sequence"/>
</dbReference>
<dbReference type="Pfam" id="PF12770">
    <property type="entry name" value="CHAT"/>
    <property type="match status" value="1"/>
</dbReference>
<evidence type="ECO:0000259" key="1">
    <source>
        <dbReference type="Pfam" id="PF12770"/>
    </source>
</evidence>
<keyword evidence="4" id="KW-1185">Reference proteome</keyword>
<name>A0AAW4JIS8_9ACTN</name>
<comment type="caution">
    <text evidence="2">The sequence shown here is derived from an EMBL/GenBank/DDBJ whole genome shotgun (WGS) entry which is preliminary data.</text>
</comment>
<sequence>MTSRSGEPEHDRRARAAARIQEVLRTTIDGSLLDTRTTIAEMDRLATEFADDLPVRRMAEAARSALEMAAGYPQSDGGGIGTSLSNLVELLAGNPEADAMRAMLPSLVAAYQASQSGDHDTALALFADVAARSADLPPGNLLRDAMAESGPMVRALGATMNGEVPTIPEVRAGGFATDRATQLVARGGMAMRQGAETDLGTITTGVDDLREAVTLSPVTHPHHVFHLASLALGLAHRSEVTGSLTDVDEAITVLERARELAGGPEHPNWSFVSGMLAGLRRRRGEAQPARLHTFEGLRGYAWRVLLQPDPTSARAVAAEAADEAVAAAGRFLIDHHPADALRALDAGRGLMLFAATELRDPYTRLVEAGHRDLADRWRAVGEPPPRLRGEVIAVLTRDTGLLDAPDLDEIQAALRRLEVDALVYLVPAESPAPGWAVIAPVEGPARFIALPHLSIAEGTDVERHLSAVASRAGRLVREVDPIDGPALAESVDELCGWAWKAAMGPLLKPYLGRERLPRLVLIPMGGLARVPWQAARAPDGSYAVQHVALTQAVSARMLCDTAAAEPVPASSGGMIVADPDTAGRASDLRSARLEAYAIHQVFYPAATYVGRRPDGSVSRSGAGTADDVRTWLRADGSRAGTILHLASHGVIETARASASSRLLLADGDLAADELMGVMTETGRHPIALVVLAACHSGRSIHGYDEAYSLGTMFMAAGARSVLSTQWSVPDQETSLLMYMFHHFLTTERREPWDALHRAQLWMLDDDRQPPRKMPLPLRRMLEDADPARVVAWAGFIHWGR</sequence>
<feature type="domain" description="CHAT" evidence="1">
    <location>
        <begin position="493"/>
        <end position="799"/>
    </location>
</feature>
<gene>
    <name evidence="3" type="ORF">GA0070562_1403</name>
    <name evidence="2" type="ORF">J5U46_16345</name>
</gene>
<reference evidence="2" key="2">
    <citation type="submission" date="2021-03" db="EMBL/GenBank/DDBJ databases">
        <title>X isolated from Micromonospora tulbaghiae.</title>
        <authorList>
            <person name="Stennett H.L."/>
        </authorList>
    </citation>
    <scope>NUCLEOTIDE SEQUENCE</scope>
    <source>
        <strain evidence="2">28M1-20</strain>
    </source>
</reference>
<evidence type="ECO:0000313" key="4">
    <source>
        <dbReference type="Proteomes" id="UP000199405"/>
    </source>
</evidence>
<evidence type="ECO:0000313" key="5">
    <source>
        <dbReference type="Proteomes" id="UP000669887"/>
    </source>
</evidence>